<dbReference type="InterPro" id="IPR013123">
    <property type="entry name" value="SpoU_subst-bd"/>
</dbReference>
<dbReference type="Pfam" id="PF00588">
    <property type="entry name" value="SpoU_methylase"/>
    <property type="match status" value="1"/>
</dbReference>
<keyword evidence="6" id="KW-1185">Reference proteome</keyword>
<dbReference type="PANTHER" id="PTHR43191:SF2">
    <property type="entry name" value="RRNA METHYLTRANSFERASE 3, MITOCHONDRIAL"/>
    <property type="match status" value="1"/>
</dbReference>
<evidence type="ECO:0000313" key="5">
    <source>
        <dbReference type="EMBL" id="ABK61822.1"/>
    </source>
</evidence>
<dbReference type="Pfam" id="PF22435">
    <property type="entry name" value="MRM3-like_sub_bind"/>
    <property type="match status" value="1"/>
</dbReference>
<feature type="domain" description="RNA 2-O ribose methyltransferase substrate binding" evidence="4">
    <location>
        <begin position="31"/>
        <end position="106"/>
    </location>
</feature>
<dbReference type="InterPro" id="IPR029026">
    <property type="entry name" value="tRNA_m1G_MTases_N"/>
</dbReference>
<dbReference type="EMBL" id="CP000382">
    <property type="protein sequence ID" value="ABK61822.1"/>
    <property type="molecule type" value="Genomic_DNA"/>
</dbReference>
<dbReference type="GO" id="GO:0003723">
    <property type="term" value="F:RNA binding"/>
    <property type="evidence" value="ECO:0007669"/>
    <property type="project" value="InterPro"/>
</dbReference>
<dbReference type="SUPFAM" id="SSF75217">
    <property type="entry name" value="alpha/beta knot"/>
    <property type="match status" value="1"/>
</dbReference>
<dbReference type="InterPro" id="IPR053888">
    <property type="entry name" value="MRM3-like_sub_bind"/>
</dbReference>
<dbReference type="GO" id="GO:0008173">
    <property type="term" value="F:RNA methyltransferase activity"/>
    <property type="evidence" value="ECO:0007669"/>
    <property type="project" value="InterPro"/>
</dbReference>
<name>A0PZN7_CLONN</name>
<evidence type="ECO:0000256" key="1">
    <source>
        <dbReference type="ARBA" id="ARBA00007228"/>
    </source>
</evidence>
<proteinExistence type="inferred from homology"/>
<dbReference type="CDD" id="cd18095">
    <property type="entry name" value="SpoU-like_rRNA-MTase"/>
    <property type="match status" value="1"/>
</dbReference>
<dbReference type="SUPFAM" id="SSF55315">
    <property type="entry name" value="L30e-like"/>
    <property type="match status" value="1"/>
</dbReference>
<dbReference type="eggNOG" id="COG0566">
    <property type="taxonomic scope" value="Bacteria"/>
</dbReference>
<evidence type="ECO:0000259" key="4">
    <source>
        <dbReference type="SMART" id="SM00967"/>
    </source>
</evidence>
<evidence type="ECO:0000256" key="3">
    <source>
        <dbReference type="ARBA" id="ARBA00022679"/>
    </source>
</evidence>
<dbReference type="Gene3D" id="3.40.1280.10">
    <property type="match status" value="1"/>
</dbReference>
<comment type="similarity">
    <text evidence="1">Belongs to the class IV-like SAM-binding methyltransferase superfamily. RNA methyltransferase TrmH family.</text>
</comment>
<keyword evidence="2 5" id="KW-0489">Methyltransferase</keyword>
<dbReference type="SMART" id="SM00967">
    <property type="entry name" value="SpoU_sub_bind"/>
    <property type="match status" value="1"/>
</dbReference>
<dbReference type="InterPro" id="IPR029064">
    <property type="entry name" value="Ribosomal_eL30-like_sf"/>
</dbReference>
<dbReference type="AlphaFoldDB" id="A0PZN7"/>
<protein>
    <submittedName>
        <fullName evidence="5">rRNA methylase</fullName>
    </submittedName>
</protein>
<gene>
    <name evidence="5" type="ordered locus">NT01CX_1766</name>
</gene>
<dbReference type="GO" id="GO:0006396">
    <property type="term" value="P:RNA processing"/>
    <property type="evidence" value="ECO:0007669"/>
    <property type="project" value="InterPro"/>
</dbReference>
<dbReference type="GO" id="GO:0005737">
    <property type="term" value="C:cytoplasm"/>
    <property type="evidence" value="ECO:0007669"/>
    <property type="project" value="UniProtKB-ARBA"/>
</dbReference>
<organism evidence="5 6">
    <name type="scientific">Clostridium novyi (strain NT)</name>
    <dbReference type="NCBI Taxonomy" id="386415"/>
    <lineage>
        <taxon>Bacteria</taxon>
        <taxon>Bacillati</taxon>
        <taxon>Bacillota</taxon>
        <taxon>Clostridia</taxon>
        <taxon>Eubacteriales</taxon>
        <taxon>Clostridiaceae</taxon>
        <taxon>Clostridium</taxon>
    </lineage>
</organism>
<evidence type="ECO:0000313" key="6">
    <source>
        <dbReference type="Proteomes" id="UP000008220"/>
    </source>
</evidence>
<dbReference type="HOGENOM" id="CLU_021322_3_2_9"/>
<keyword evidence="3" id="KW-0808">Transferase</keyword>
<sequence length="262" mass="29361">MNLIESKDNTLIKYVRKLRKKKYRVQEEKFLVEGFRFVEEALKSTFQVSHMLIAESAIEKCNSFNILNSVDENTKVSLVKDEILKELCETNNPQGIIAVVDNKKISIEDKNGFYILIDKVQDPGNMGTIIRSANASGALGVIVTKGTVDIYNDKTLRSTMGSIFKIPIIEDNDFEVINDLKLKGFKLIVSSLDTENNFFDIDLTKKVIICVGNEGNGVSDEVYNLGDERVKIPMPGDAESLNVGVAASIMMYEVVRQNHNNQ</sequence>
<dbReference type="GO" id="GO:0032259">
    <property type="term" value="P:methylation"/>
    <property type="evidence" value="ECO:0007669"/>
    <property type="project" value="UniProtKB-KW"/>
</dbReference>
<accession>A0PZN7</accession>
<dbReference type="Proteomes" id="UP000008220">
    <property type="component" value="Chromosome"/>
</dbReference>
<dbReference type="RefSeq" id="WP_011721844.1">
    <property type="nucleotide sequence ID" value="NC_008593.1"/>
</dbReference>
<dbReference type="STRING" id="386415.NT01CX_1766"/>
<dbReference type="InterPro" id="IPR029028">
    <property type="entry name" value="Alpha/beta_knot_MTases"/>
</dbReference>
<dbReference type="PANTHER" id="PTHR43191">
    <property type="entry name" value="RRNA METHYLTRANSFERASE 3"/>
    <property type="match status" value="1"/>
</dbReference>
<dbReference type="InterPro" id="IPR001537">
    <property type="entry name" value="SpoU_MeTrfase"/>
</dbReference>
<dbReference type="InterPro" id="IPR051259">
    <property type="entry name" value="rRNA_Methyltransferase"/>
</dbReference>
<reference evidence="5 6" key="1">
    <citation type="journal article" date="2006" name="Nat. Biotechnol.">
        <title>The genome and transcriptomes of the anti-tumor agent Clostridium novyi-NT.</title>
        <authorList>
            <person name="Bettegowda C."/>
            <person name="Huang X."/>
            <person name="Lin J."/>
            <person name="Cheong I."/>
            <person name="Kohli M."/>
            <person name="Szabo S.A."/>
            <person name="Zhang X."/>
            <person name="Diaz L.A. Jr."/>
            <person name="Velculescu V.E."/>
            <person name="Parmigiani G."/>
            <person name="Kinzler K.W."/>
            <person name="Vogelstein B."/>
            <person name="Zhou S."/>
        </authorList>
    </citation>
    <scope>NUCLEOTIDE SEQUENCE [LARGE SCALE GENOMIC DNA]</scope>
    <source>
        <strain evidence="5 6">NT</strain>
    </source>
</reference>
<dbReference type="PATRIC" id="fig|386415.7.peg.868"/>
<dbReference type="KEGG" id="cno:NT01CX_1766"/>
<dbReference type="Gene3D" id="3.30.1330.30">
    <property type="match status" value="1"/>
</dbReference>
<evidence type="ECO:0000256" key="2">
    <source>
        <dbReference type="ARBA" id="ARBA00022603"/>
    </source>
</evidence>